<dbReference type="EMBL" id="GEDG01013061">
    <property type="protein sequence ID" value="JAP25658.1"/>
    <property type="molecule type" value="Transcribed_RNA"/>
</dbReference>
<dbReference type="AlphaFoldDB" id="A0A0V0I012"/>
<accession>A0A0V0I012</accession>
<dbReference type="EMBL" id="GEDG01014481">
    <property type="protein sequence ID" value="JAP24350.1"/>
    <property type="molecule type" value="Transcribed_RNA"/>
</dbReference>
<organism evidence="1">
    <name type="scientific">Solanum chacoense</name>
    <name type="common">Chaco potato</name>
    <dbReference type="NCBI Taxonomy" id="4108"/>
    <lineage>
        <taxon>Eukaryota</taxon>
        <taxon>Viridiplantae</taxon>
        <taxon>Streptophyta</taxon>
        <taxon>Embryophyta</taxon>
        <taxon>Tracheophyta</taxon>
        <taxon>Spermatophyta</taxon>
        <taxon>Magnoliopsida</taxon>
        <taxon>eudicotyledons</taxon>
        <taxon>Gunneridae</taxon>
        <taxon>Pentapetalae</taxon>
        <taxon>asterids</taxon>
        <taxon>lamiids</taxon>
        <taxon>Solanales</taxon>
        <taxon>Solanaceae</taxon>
        <taxon>Solanoideae</taxon>
        <taxon>Solaneae</taxon>
        <taxon>Solanum</taxon>
    </lineage>
</organism>
<name>A0A0V0I012_SOLCH</name>
<evidence type="ECO:0000313" key="1">
    <source>
        <dbReference type="EMBL" id="JAP25658.1"/>
    </source>
</evidence>
<proteinExistence type="predicted"/>
<protein>
    <submittedName>
        <fullName evidence="1">Putative ovule protein</fullName>
    </submittedName>
</protein>
<sequence length="71" mass="8105">MGVVSRVLYDTLTLTTSDSHLFEPITSYIILILDFTIPGLHDNCLLMLLHLEDTQQLDRFLWHGFSALAND</sequence>
<reference evidence="1" key="1">
    <citation type="submission" date="2015-12" db="EMBL/GenBank/DDBJ databases">
        <title>Gene expression during late stages of embryo sac development: a critical building block for successful pollen-pistil interactions.</title>
        <authorList>
            <person name="Liu Y."/>
            <person name="Joly V."/>
            <person name="Sabar M."/>
            <person name="Matton D.P."/>
        </authorList>
    </citation>
    <scope>NUCLEOTIDE SEQUENCE</scope>
</reference>